<evidence type="ECO:0000313" key="1">
    <source>
        <dbReference type="EMBL" id="QAY33150.1"/>
    </source>
</evidence>
<accession>A0A4P6DWK7</accession>
<dbReference type="Proteomes" id="UP000293589">
    <property type="component" value="Chromosome"/>
</dbReference>
<name>A0A4P6DWK7_9BIFI</name>
<dbReference type="KEGG" id="bgx:ESN35_06825"/>
<sequence>MMAGLMNVDGLSLTERLNRKAAFRMVKNRAAELEKLEDEALIDLMDAGESRNAMIDGRVVARIEKTKGSAGNRFKIKDPLAYGAWLHTNGYDDNVYAAPLPTDVAKTRSFIERVVSEHEGELPDGVEVDGGRPAALKITVNKDEQRGMFERTQLPPAMNLMLENGGVL</sequence>
<dbReference type="EMBL" id="CP035464">
    <property type="protein sequence ID" value="QAY33150.1"/>
    <property type="molecule type" value="Genomic_DNA"/>
</dbReference>
<organism evidence="1 2">
    <name type="scientific">Bifidobacterium pullorum subsp. gallinarum</name>
    <dbReference type="NCBI Taxonomy" id="78344"/>
    <lineage>
        <taxon>Bacteria</taxon>
        <taxon>Bacillati</taxon>
        <taxon>Actinomycetota</taxon>
        <taxon>Actinomycetes</taxon>
        <taxon>Bifidobacteriales</taxon>
        <taxon>Bifidobacteriaceae</taxon>
        <taxon>Bifidobacterium</taxon>
    </lineage>
</organism>
<evidence type="ECO:0000313" key="2">
    <source>
        <dbReference type="Proteomes" id="UP000293589"/>
    </source>
</evidence>
<proteinExistence type="predicted"/>
<protein>
    <submittedName>
        <fullName evidence="1">Uncharacterized protein</fullName>
    </submittedName>
</protein>
<dbReference type="RefSeq" id="WP_129237672.1">
    <property type="nucleotide sequence ID" value="NZ_CP035464.1"/>
</dbReference>
<dbReference type="AlphaFoldDB" id="A0A4P6DWK7"/>
<gene>
    <name evidence="1" type="ORF">ESN35_06825</name>
</gene>
<reference evidence="1 2" key="1">
    <citation type="submission" date="2019-01" db="EMBL/GenBank/DDBJ databases">
        <title>Complete genome sequence of Bifidobacterium gallinarum CACC 514.</title>
        <authorList>
            <person name="Jung M."/>
        </authorList>
    </citation>
    <scope>NUCLEOTIDE SEQUENCE [LARGE SCALE GENOMIC DNA]</scope>
    <source>
        <strain evidence="1 2">CACC 514</strain>
    </source>
</reference>